<dbReference type="SUPFAM" id="SSF102114">
    <property type="entry name" value="Radical SAM enzymes"/>
    <property type="match status" value="1"/>
</dbReference>
<dbReference type="AlphaFoldDB" id="X1PCE5"/>
<sequence length="53" mass="6294">MKYSEAIVHTTFKCNMRCPKCTQRVFRIQSGDYMMTMKQFIEILERTKGLVNS</sequence>
<dbReference type="InterPro" id="IPR058240">
    <property type="entry name" value="rSAM_sf"/>
</dbReference>
<proteinExistence type="predicted"/>
<feature type="non-terminal residue" evidence="1">
    <location>
        <position position="53"/>
    </location>
</feature>
<dbReference type="EMBL" id="BARV01041782">
    <property type="protein sequence ID" value="GAI53967.1"/>
    <property type="molecule type" value="Genomic_DNA"/>
</dbReference>
<gene>
    <name evidence="1" type="ORF">S06H3_63101</name>
</gene>
<evidence type="ECO:0008006" key="2">
    <source>
        <dbReference type="Google" id="ProtNLM"/>
    </source>
</evidence>
<protein>
    <recommendedName>
        <fullName evidence="2">Radical SAM core domain-containing protein</fullName>
    </recommendedName>
</protein>
<evidence type="ECO:0000313" key="1">
    <source>
        <dbReference type="EMBL" id="GAI53967.1"/>
    </source>
</evidence>
<comment type="caution">
    <text evidence="1">The sequence shown here is derived from an EMBL/GenBank/DDBJ whole genome shotgun (WGS) entry which is preliminary data.</text>
</comment>
<reference evidence="1" key="1">
    <citation type="journal article" date="2014" name="Front. Microbiol.">
        <title>High frequency of phylogenetically diverse reductive dehalogenase-homologous genes in deep subseafloor sedimentary metagenomes.</title>
        <authorList>
            <person name="Kawai M."/>
            <person name="Futagami T."/>
            <person name="Toyoda A."/>
            <person name="Takaki Y."/>
            <person name="Nishi S."/>
            <person name="Hori S."/>
            <person name="Arai W."/>
            <person name="Tsubouchi T."/>
            <person name="Morono Y."/>
            <person name="Uchiyama I."/>
            <person name="Ito T."/>
            <person name="Fujiyama A."/>
            <person name="Inagaki F."/>
            <person name="Takami H."/>
        </authorList>
    </citation>
    <scope>NUCLEOTIDE SEQUENCE</scope>
    <source>
        <strain evidence="1">Expedition CK06-06</strain>
    </source>
</reference>
<name>X1PCE5_9ZZZZ</name>
<accession>X1PCE5</accession>
<organism evidence="1">
    <name type="scientific">marine sediment metagenome</name>
    <dbReference type="NCBI Taxonomy" id="412755"/>
    <lineage>
        <taxon>unclassified sequences</taxon>
        <taxon>metagenomes</taxon>
        <taxon>ecological metagenomes</taxon>
    </lineage>
</organism>